<evidence type="ECO:0000256" key="1">
    <source>
        <dbReference type="ARBA" id="ARBA00007469"/>
    </source>
</evidence>
<evidence type="ECO:0000256" key="2">
    <source>
        <dbReference type="RuleBase" id="RU004328"/>
    </source>
</evidence>
<dbReference type="Proteomes" id="UP001472677">
    <property type="component" value="Unassembled WGS sequence"/>
</dbReference>
<evidence type="ECO:0000313" key="3">
    <source>
        <dbReference type="EMBL" id="KAK8575083.1"/>
    </source>
</evidence>
<dbReference type="InterPro" id="IPR001568">
    <property type="entry name" value="RNase_T2-like"/>
</dbReference>
<protein>
    <submittedName>
        <fullName evidence="3">Uncharacterized protein</fullName>
    </submittedName>
</protein>
<reference evidence="3 4" key="1">
    <citation type="journal article" date="2024" name="G3 (Bethesda)">
        <title>Genome assembly of Hibiscus sabdariffa L. provides insights into metabolisms of medicinal natural products.</title>
        <authorList>
            <person name="Kim T."/>
        </authorList>
    </citation>
    <scope>NUCLEOTIDE SEQUENCE [LARGE SCALE GENOMIC DNA]</scope>
    <source>
        <strain evidence="3">TK-2024</strain>
        <tissue evidence="3">Old leaves</tissue>
    </source>
</reference>
<comment type="caution">
    <text evidence="3">The sequence shown here is derived from an EMBL/GenBank/DDBJ whole genome shotgun (WGS) entry which is preliminary data.</text>
</comment>
<dbReference type="PANTHER" id="PTHR11240:SF46">
    <property type="entry name" value="INTRACELLULAR RIBONUCLEASE LX-LIKE"/>
    <property type="match status" value="1"/>
</dbReference>
<gene>
    <name evidence="3" type="ORF">V6N12_062760</name>
</gene>
<dbReference type="SUPFAM" id="SSF55895">
    <property type="entry name" value="Ribonuclease Rh-like"/>
    <property type="match status" value="1"/>
</dbReference>
<evidence type="ECO:0000313" key="4">
    <source>
        <dbReference type="Proteomes" id="UP001472677"/>
    </source>
</evidence>
<dbReference type="PANTHER" id="PTHR11240">
    <property type="entry name" value="RIBONUCLEASE T2"/>
    <property type="match status" value="1"/>
</dbReference>
<sequence length="108" mass="12279">MCSDYFQDPLGYFNETLKLAMSSMYDPLPVLGVEPSNTPYPIDTLLENVKKKVGSYPQISCSLLIKGSKQLYLKEIRFCFKRRNPVSTLQNCPDDIDNVCKSVELGNY</sequence>
<comment type="similarity">
    <text evidence="1 2">Belongs to the RNase T2 family.</text>
</comment>
<dbReference type="Gene3D" id="3.90.730.10">
    <property type="entry name" value="Ribonuclease T2-like"/>
    <property type="match status" value="1"/>
</dbReference>
<name>A0ABR2F9W6_9ROSI</name>
<dbReference type="Pfam" id="PF00445">
    <property type="entry name" value="Ribonuclease_T2"/>
    <property type="match status" value="1"/>
</dbReference>
<proteinExistence type="inferred from homology"/>
<organism evidence="3 4">
    <name type="scientific">Hibiscus sabdariffa</name>
    <name type="common">roselle</name>
    <dbReference type="NCBI Taxonomy" id="183260"/>
    <lineage>
        <taxon>Eukaryota</taxon>
        <taxon>Viridiplantae</taxon>
        <taxon>Streptophyta</taxon>
        <taxon>Embryophyta</taxon>
        <taxon>Tracheophyta</taxon>
        <taxon>Spermatophyta</taxon>
        <taxon>Magnoliopsida</taxon>
        <taxon>eudicotyledons</taxon>
        <taxon>Gunneridae</taxon>
        <taxon>Pentapetalae</taxon>
        <taxon>rosids</taxon>
        <taxon>malvids</taxon>
        <taxon>Malvales</taxon>
        <taxon>Malvaceae</taxon>
        <taxon>Malvoideae</taxon>
        <taxon>Hibiscus</taxon>
    </lineage>
</organism>
<dbReference type="InterPro" id="IPR036430">
    <property type="entry name" value="RNase_T2-like_sf"/>
</dbReference>
<dbReference type="EMBL" id="JBBPBM010000007">
    <property type="protein sequence ID" value="KAK8575083.1"/>
    <property type="molecule type" value="Genomic_DNA"/>
</dbReference>
<keyword evidence="4" id="KW-1185">Reference proteome</keyword>
<accession>A0ABR2F9W6</accession>